<dbReference type="SUPFAM" id="SSF55620">
    <property type="entry name" value="Tetrahydrobiopterin biosynthesis enzymes-like"/>
    <property type="match status" value="1"/>
</dbReference>
<name>A0A494W8T1_9SPHN</name>
<feature type="domain" description="Dihydroneopterin aldolase/epimerase" evidence="1">
    <location>
        <begin position="6"/>
        <end position="113"/>
    </location>
</feature>
<sequence length="120" mass="12896">MSGIKVKVRDLPLLADIGINPDEIGRRQPLVVTVELSLVPGSVEGIADTVDYRRIAQAAEDLAAVHIPLIETFAQRLGALCLQFPRVVEARVAIDKPFALTRGLAGVEVTVRRGDAASEE</sequence>
<reference evidence="2 3" key="1">
    <citation type="submission" date="2018-05" db="EMBL/GenBank/DDBJ databases">
        <title>Complete Genome Sequence of the Nonylphenol-Degrading Bacterium Sphingobium amiense DSM 16289T.</title>
        <authorList>
            <person name="Ootsuka M."/>
            <person name="Nishizawa T."/>
            <person name="Ohta H."/>
        </authorList>
    </citation>
    <scope>NUCLEOTIDE SEQUENCE [LARGE SCALE GENOMIC DNA]</scope>
    <source>
        <strain evidence="2 3">DSM 16289</strain>
    </source>
</reference>
<dbReference type="InterPro" id="IPR043133">
    <property type="entry name" value="GTP-CH-I_C/QueF"/>
</dbReference>
<evidence type="ECO:0000313" key="2">
    <source>
        <dbReference type="EMBL" id="BBD97060.1"/>
    </source>
</evidence>
<protein>
    <submittedName>
        <fullName evidence="2">Dihydroneopterin aldolase</fullName>
    </submittedName>
</protein>
<dbReference type="InterPro" id="IPR006157">
    <property type="entry name" value="FolB_dom"/>
</dbReference>
<dbReference type="RefSeq" id="WP_066702874.1">
    <property type="nucleotide sequence ID" value="NZ_AP018664.1"/>
</dbReference>
<accession>A0A494W8T1</accession>
<proteinExistence type="predicted"/>
<dbReference type="GO" id="GO:0006760">
    <property type="term" value="P:folic acid-containing compound metabolic process"/>
    <property type="evidence" value="ECO:0007669"/>
    <property type="project" value="InterPro"/>
</dbReference>
<dbReference type="KEGG" id="sami:SAMIE_1005610"/>
<dbReference type="Proteomes" id="UP000279959">
    <property type="component" value="Chromosome"/>
</dbReference>
<evidence type="ECO:0000259" key="1">
    <source>
        <dbReference type="SMART" id="SM00905"/>
    </source>
</evidence>
<dbReference type="GO" id="GO:0004150">
    <property type="term" value="F:dihydroneopterin aldolase activity"/>
    <property type="evidence" value="ECO:0007669"/>
    <property type="project" value="InterPro"/>
</dbReference>
<dbReference type="Pfam" id="PF02152">
    <property type="entry name" value="FolB"/>
    <property type="match status" value="1"/>
</dbReference>
<dbReference type="Gene3D" id="3.30.1130.10">
    <property type="match status" value="1"/>
</dbReference>
<organism evidence="2 3">
    <name type="scientific">Sphingobium amiense</name>
    <dbReference type="NCBI Taxonomy" id="135719"/>
    <lineage>
        <taxon>Bacteria</taxon>
        <taxon>Pseudomonadati</taxon>
        <taxon>Pseudomonadota</taxon>
        <taxon>Alphaproteobacteria</taxon>
        <taxon>Sphingomonadales</taxon>
        <taxon>Sphingomonadaceae</taxon>
        <taxon>Sphingobium</taxon>
    </lineage>
</organism>
<dbReference type="SMART" id="SM00905">
    <property type="entry name" value="FolB"/>
    <property type="match status" value="1"/>
</dbReference>
<gene>
    <name evidence="2" type="ORF">SAMIE_1005610</name>
</gene>
<keyword evidence="3" id="KW-1185">Reference proteome</keyword>
<dbReference type="EMBL" id="AP018664">
    <property type="protein sequence ID" value="BBD97060.1"/>
    <property type="molecule type" value="Genomic_DNA"/>
</dbReference>
<evidence type="ECO:0000313" key="3">
    <source>
        <dbReference type="Proteomes" id="UP000279959"/>
    </source>
</evidence>
<dbReference type="AlphaFoldDB" id="A0A494W8T1"/>